<reference evidence="1" key="2">
    <citation type="submission" date="2025-08" db="UniProtKB">
        <authorList>
            <consortium name="Ensembl"/>
        </authorList>
    </citation>
    <scope>IDENTIFICATION</scope>
</reference>
<protein>
    <submittedName>
        <fullName evidence="1">Uncharacterized protein</fullName>
    </submittedName>
</protein>
<organism evidence="1 2">
    <name type="scientific">Panthera leo</name>
    <name type="common">Lion</name>
    <dbReference type="NCBI Taxonomy" id="9689"/>
    <lineage>
        <taxon>Eukaryota</taxon>
        <taxon>Metazoa</taxon>
        <taxon>Chordata</taxon>
        <taxon>Craniata</taxon>
        <taxon>Vertebrata</taxon>
        <taxon>Euteleostomi</taxon>
        <taxon>Mammalia</taxon>
        <taxon>Eutheria</taxon>
        <taxon>Laurasiatheria</taxon>
        <taxon>Carnivora</taxon>
        <taxon>Feliformia</taxon>
        <taxon>Felidae</taxon>
        <taxon>Pantherinae</taxon>
        <taxon>Panthera</taxon>
    </lineage>
</organism>
<reference evidence="1" key="1">
    <citation type="journal article" date="2019" name="bioRxiv">
        <title>Long live the king: chromosome-level assembly of the lion (Panthera leo) using linked-read, Hi-C, and long read data.</title>
        <authorList>
            <person name="Armstrong E.E."/>
            <person name="Taylor R.W."/>
            <person name="Miller D.E."/>
            <person name="Kaelin C."/>
            <person name="Barsh G."/>
            <person name="Hadly E.A."/>
            <person name="Petrov D."/>
        </authorList>
    </citation>
    <scope>NUCLEOTIDE SEQUENCE [LARGE SCALE GENOMIC DNA]</scope>
</reference>
<dbReference type="AlphaFoldDB" id="A0A8C8X639"/>
<keyword evidence="2" id="KW-1185">Reference proteome</keyword>
<dbReference type="Proteomes" id="UP000694399">
    <property type="component" value="Chromosome D4"/>
</dbReference>
<proteinExistence type="predicted"/>
<dbReference type="GeneTree" id="ENSGT01140000284246"/>
<dbReference type="Ensembl" id="ENSPLOT00000016297.1">
    <property type="protein sequence ID" value="ENSPLOP00000014704.1"/>
    <property type="gene ID" value="ENSPLOG00000010785.1"/>
</dbReference>
<reference evidence="1" key="3">
    <citation type="submission" date="2025-09" db="UniProtKB">
        <authorList>
            <consortium name="Ensembl"/>
        </authorList>
    </citation>
    <scope>IDENTIFICATION</scope>
</reference>
<dbReference type="OMA" id="KSQERNC"/>
<evidence type="ECO:0000313" key="2">
    <source>
        <dbReference type="Proteomes" id="UP000694399"/>
    </source>
</evidence>
<evidence type="ECO:0000313" key="1">
    <source>
        <dbReference type="Ensembl" id="ENSPLOP00000014704.1"/>
    </source>
</evidence>
<accession>A0A8C8X639</accession>
<name>A0A8C8X639_PANLE</name>
<sequence length="57" mass="6748">MEDMNEYSSIEGFAEGSEINREQESILKILHCPWRQNQMKEDFALSHTPMKSQERNC</sequence>